<reference evidence="1" key="1">
    <citation type="submission" date="2019-08" db="EMBL/GenBank/DDBJ databases">
        <title>The genome of the North American firefly Photinus pyralis.</title>
        <authorList>
            <consortium name="Photinus pyralis genome working group"/>
            <person name="Fallon T.R."/>
            <person name="Sander Lower S.E."/>
            <person name="Weng J.-K."/>
        </authorList>
    </citation>
    <scope>NUCLEOTIDE SEQUENCE</scope>
    <source>
        <strain evidence="1">TRF0915ILg1</strain>
        <tissue evidence="1">Whole body</tissue>
    </source>
</reference>
<accession>A0A8K0GFE9</accession>
<gene>
    <name evidence="1" type="ORF">ILUMI_09042</name>
</gene>
<sequence length="187" mass="21216">MNFQEVVQFVLINALGDIEEAANRPPRRFQRRESAFDLPDHRFVKMFRLTKPLVRELIETLQPFIVPPSRTSALDVETKVLTTLRFYASGSYQLDTASNKHFCMTQSSASRCINEVTEALNQDAVLNRYGFPGGESGYPLRPWLLTPLQEEPAPGSPQERYNRCHKTTRSIIEQCNGGVKNEVPVSS</sequence>
<name>A0A8K0GFE9_IGNLU</name>
<evidence type="ECO:0000313" key="2">
    <source>
        <dbReference type="Proteomes" id="UP000801492"/>
    </source>
</evidence>
<protein>
    <recommendedName>
        <fullName evidence="3">Nuclease HARBI1</fullName>
    </recommendedName>
</protein>
<evidence type="ECO:0008006" key="3">
    <source>
        <dbReference type="Google" id="ProtNLM"/>
    </source>
</evidence>
<evidence type="ECO:0000313" key="1">
    <source>
        <dbReference type="EMBL" id="KAF2897121.1"/>
    </source>
</evidence>
<keyword evidence="2" id="KW-1185">Reference proteome</keyword>
<dbReference type="Proteomes" id="UP000801492">
    <property type="component" value="Unassembled WGS sequence"/>
</dbReference>
<proteinExistence type="predicted"/>
<dbReference type="OrthoDB" id="2415966at2759"/>
<organism evidence="1 2">
    <name type="scientific">Ignelater luminosus</name>
    <name type="common">Cucubano</name>
    <name type="synonym">Pyrophorus luminosus</name>
    <dbReference type="NCBI Taxonomy" id="2038154"/>
    <lineage>
        <taxon>Eukaryota</taxon>
        <taxon>Metazoa</taxon>
        <taxon>Ecdysozoa</taxon>
        <taxon>Arthropoda</taxon>
        <taxon>Hexapoda</taxon>
        <taxon>Insecta</taxon>
        <taxon>Pterygota</taxon>
        <taxon>Neoptera</taxon>
        <taxon>Endopterygota</taxon>
        <taxon>Coleoptera</taxon>
        <taxon>Polyphaga</taxon>
        <taxon>Elateriformia</taxon>
        <taxon>Elateroidea</taxon>
        <taxon>Elateridae</taxon>
        <taxon>Agrypninae</taxon>
        <taxon>Pyrophorini</taxon>
        <taxon>Ignelater</taxon>
    </lineage>
</organism>
<dbReference type="EMBL" id="VTPC01004454">
    <property type="protein sequence ID" value="KAF2897121.1"/>
    <property type="molecule type" value="Genomic_DNA"/>
</dbReference>
<comment type="caution">
    <text evidence="1">The sequence shown here is derived from an EMBL/GenBank/DDBJ whole genome shotgun (WGS) entry which is preliminary data.</text>
</comment>
<dbReference type="AlphaFoldDB" id="A0A8K0GFE9"/>